<protein>
    <submittedName>
        <fullName evidence="1">Uncharacterized protein</fullName>
    </submittedName>
</protein>
<dbReference type="Gene3D" id="3.30.70.3460">
    <property type="match status" value="1"/>
</dbReference>
<organism evidence="1">
    <name type="scientific">marine sediment metagenome</name>
    <dbReference type="NCBI Taxonomy" id="412755"/>
    <lineage>
        <taxon>unclassified sequences</taxon>
        <taxon>metagenomes</taxon>
        <taxon>ecological metagenomes</taxon>
    </lineage>
</organism>
<evidence type="ECO:0000313" key="1">
    <source>
        <dbReference type="EMBL" id="GAG41914.1"/>
    </source>
</evidence>
<comment type="caution">
    <text evidence="1">The sequence shown here is derived from an EMBL/GenBank/DDBJ whole genome shotgun (WGS) entry which is preliminary data.</text>
</comment>
<dbReference type="EMBL" id="BARS01058758">
    <property type="protein sequence ID" value="GAG41914.1"/>
    <property type="molecule type" value="Genomic_DNA"/>
</dbReference>
<reference evidence="1" key="1">
    <citation type="journal article" date="2014" name="Front. Microbiol.">
        <title>High frequency of phylogenetically diverse reductive dehalogenase-homologous genes in deep subseafloor sedimentary metagenomes.</title>
        <authorList>
            <person name="Kawai M."/>
            <person name="Futagami T."/>
            <person name="Toyoda A."/>
            <person name="Takaki Y."/>
            <person name="Nishi S."/>
            <person name="Hori S."/>
            <person name="Arai W."/>
            <person name="Tsubouchi T."/>
            <person name="Morono Y."/>
            <person name="Uchiyama I."/>
            <person name="Ito T."/>
            <person name="Fujiyama A."/>
            <person name="Inagaki F."/>
            <person name="Takami H."/>
        </authorList>
    </citation>
    <scope>NUCLEOTIDE SEQUENCE</scope>
    <source>
        <strain evidence="1">Expedition CK06-06</strain>
    </source>
</reference>
<proteinExistence type="predicted"/>
<gene>
    <name evidence="1" type="ORF">S01H1_85506</name>
</gene>
<dbReference type="AlphaFoldDB" id="X0XFF0"/>
<accession>X0XFF0</accession>
<sequence length="65" mass="7257">MTSQPFDFMCGDVLVPEDVLRIINELIDSGVIRRIAAVVNHRKLGYTANVMFVGQVPQNRVAWVG</sequence>
<name>X0XFF0_9ZZZZ</name>
<feature type="non-terminal residue" evidence="1">
    <location>
        <position position="65"/>
    </location>
</feature>